<dbReference type="EMBL" id="MU866217">
    <property type="protein sequence ID" value="KAK4175878.1"/>
    <property type="molecule type" value="Genomic_DNA"/>
</dbReference>
<name>A0AAN6W5N8_9PEZI</name>
<reference evidence="2" key="2">
    <citation type="submission" date="2023-05" db="EMBL/GenBank/DDBJ databases">
        <authorList>
            <consortium name="Lawrence Berkeley National Laboratory"/>
            <person name="Steindorff A."/>
            <person name="Hensen N."/>
            <person name="Bonometti L."/>
            <person name="Westerberg I."/>
            <person name="Brannstrom I.O."/>
            <person name="Guillou S."/>
            <person name="Cros-Aarteil S."/>
            <person name="Calhoun S."/>
            <person name="Haridas S."/>
            <person name="Kuo A."/>
            <person name="Mondo S."/>
            <person name="Pangilinan J."/>
            <person name="Riley R."/>
            <person name="Labutti K."/>
            <person name="Andreopoulos B."/>
            <person name="Lipzen A."/>
            <person name="Chen C."/>
            <person name="Yanf M."/>
            <person name="Daum C."/>
            <person name="Ng V."/>
            <person name="Clum A."/>
            <person name="Ohm R."/>
            <person name="Martin F."/>
            <person name="Silar P."/>
            <person name="Natvig D."/>
            <person name="Lalanne C."/>
            <person name="Gautier V."/>
            <person name="Ament-Velasquez S.L."/>
            <person name="Kruys A."/>
            <person name="Hutchinson M.I."/>
            <person name="Powell A.J."/>
            <person name="Barry K."/>
            <person name="Miller A.N."/>
            <person name="Grigoriev I.V."/>
            <person name="Debuchy R."/>
            <person name="Gladieux P."/>
            <person name="Thoren M.H."/>
            <person name="Johannesson H."/>
        </authorList>
    </citation>
    <scope>NUCLEOTIDE SEQUENCE</scope>
    <source>
        <strain evidence="2">CBS 892.96</strain>
    </source>
</reference>
<organism evidence="2 3">
    <name type="scientific">Triangularia setosa</name>
    <dbReference type="NCBI Taxonomy" id="2587417"/>
    <lineage>
        <taxon>Eukaryota</taxon>
        <taxon>Fungi</taxon>
        <taxon>Dikarya</taxon>
        <taxon>Ascomycota</taxon>
        <taxon>Pezizomycotina</taxon>
        <taxon>Sordariomycetes</taxon>
        <taxon>Sordariomycetidae</taxon>
        <taxon>Sordariales</taxon>
        <taxon>Podosporaceae</taxon>
        <taxon>Triangularia</taxon>
    </lineage>
</organism>
<keyword evidence="1" id="KW-0732">Signal</keyword>
<keyword evidence="3" id="KW-1185">Reference proteome</keyword>
<comment type="caution">
    <text evidence="2">The sequence shown here is derived from an EMBL/GenBank/DDBJ whole genome shotgun (WGS) entry which is preliminary data.</text>
</comment>
<reference evidence="2" key="1">
    <citation type="journal article" date="2023" name="Mol. Phylogenet. Evol.">
        <title>Genome-scale phylogeny and comparative genomics of the fungal order Sordariales.</title>
        <authorList>
            <person name="Hensen N."/>
            <person name="Bonometti L."/>
            <person name="Westerberg I."/>
            <person name="Brannstrom I.O."/>
            <person name="Guillou S."/>
            <person name="Cros-Aarteil S."/>
            <person name="Calhoun S."/>
            <person name="Haridas S."/>
            <person name="Kuo A."/>
            <person name="Mondo S."/>
            <person name="Pangilinan J."/>
            <person name="Riley R."/>
            <person name="LaButti K."/>
            <person name="Andreopoulos B."/>
            <person name="Lipzen A."/>
            <person name="Chen C."/>
            <person name="Yan M."/>
            <person name="Daum C."/>
            <person name="Ng V."/>
            <person name="Clum A."/>
            <person name="Steindorff A."/>
            <person name="Ohm R.A."/>
            <person name="Martin F."/>
            <person name="Silar P."/>
            <person name="Natvig D.O."/>
            <person name="Lalanne C."/>
            <person name="Gautier V."/>
            <person name="Ament-Velasquez S.L."/>
            <person name="Kruys A."/>
            <person name="Hutchinson M.I."/>
            <person name="Powell A.J."/>
            <person name="Barry K."/>
            <person name="Miller A.N."/>
            <person name="Grigoriev I.V."/>
            <person name="Debuchy R."/>
            <person name="Gladieux P."/>
            <person name="Hiltunen Thoren M."/>
            <person name="Johannesson H."/>
        </authorList>
    </citation>
    <scope>NUCLEOTIDE SEQUENCE</scope>
    <source>
        <strain evidence="2">CBS 892.96</strain>
    </source>
</reference>
<dbReference type="Proteomes" id="UP001302321">
    <property type="component" value="Unassembled WGS sequence"/>
</dbReference>
<evidence type="ECO:0008006" key="4">
    <source>
        <dbReference type="Google" id="ProtNLM"/>
    </source>
</evidence>
<evidence type="ECO:0000313" key="2">
    <source>
        <dbReference type="EMBL" id="KAK4175878.1"/>
    </source>
</evidence>
<sequence>MQLTAFLPFVAFLTATEAAISCNGAGSPSWDDRNDAKYHIGRACRGYDGKKGALQGVFPANGIKGFCYQKTNIRYGIQIQNLNTRQSFNLDDNHCAEGLQAIVNACQRGGSQTIAGWEYQ</sequence>
<accession>A0AAN6W5N8</accession>
<dbReference type="AlphaFoldDB" id="A0AAN6W5N8"/>
<gene>
    <name evidence="2" type="ORF">QBC36DRAFT_311641</name>
</gene>
<evidence type="ECO:0000256" key="1">
    <source>
        <dbReference type="SAM" id="SignalP"/>
    </source>
</evidence>
<proteinExistence type="predicted"/>
<feature type="chain" id="PRO_5042886995" description="Secreted protein" evidence="1">
    <location>
        <begin position="19"/>
        <end position="120"/>
    </location>
</feature>
<feature type="signal peptide" evidence="1">
    <location>
        <begin position="1"/>
        <end position="18"/>
    </location>
</feature>
<protein>
    <recommendedName>
        <fullName evidence="4">Secreted protein</fullName>
    </recommendedName>
</protein>
<evidence type="ECO:0000313" key="3">
    <source>
        <dbReference type="Proteomes" id="UP001302321"/>
    </source>
</evidence>